<dbReference type="Proteomes" id="UP001139168">
    <property type="component" value="Unassembled WGS sequence"/>
</dbReference>
<keyword evidence="3" id="KW-1185">Reference proteome</keyword>
<comment type="caution">
    <text evidence="2">The sequence shown here is derived from an EMBL/GenBank/DDBJ whole genome shotgun (WGS) entry which is preliminary data.</text>
</comment>
<gene>
    <name evidence="2" type="ORF">LJ752_10840</name>
</gene>
<dbReference type="Gene3D" id="3.40.960.10">
    <property type="entry name" value="VSR Endonuclease"/>
    <property type="match status" value="1"/>
</dbReference>
<organism evidence="2 3">
    <name type="scientific">Arthrobacter gengyunqii</name>
    <dbReference type="NCBI Taxonomy" id="2886940"/>
    <lineage>
        <taxon>Bacteria</taxon>
        <taxon>Bacillati</taxon>
        <taxon>Actinomycetota</taxon>
        <taxon>Actinomycetes</taxon>
        <taxon>Micrococcales</taxon>
        <taxon>Micrococcaceae</taxon>
        <taxon>Arthrobacter</taxon>
    </lineage>
</organism>
<evidence type="ECO:0000259" key="1">
    <source>
        <dbReference type="Pfam" id="PF04480"/>
    </source>
</evidence>
<protein>
    <submittedName>
        <fullName evidence="2">DUF559 domain-containing protein</fullName>
    </submittedName>
</protein>
<accession>A0ABS8GIP6</accession>
<sequence>MTSVERTWLDLASMLTVDELVVAGDHLVSEHHRSFGQPRFAVVTFAELTAYLDSKKWLPYLQRARDALSLVRVGVDSPPESWLRLLLHHEGMPDFVPNYPLVNAQGHPVVWTDLACERFRTCLEYDGGHHLTPEQQHSDHRRDLFTAEAGWHQVKISKEDMRRGKASVLTKVQRGLRMGGWNPDPSCRYRPHKRSFGRFEPVICTKDFGGPGLGPLSARRIPGDPV</sequence>
<proteinExistence type="predicted"/>
<reference evidence="2" key="1">
    <citation type="submission" date="2021-10" db="EMBL/GenBank/DDBJ databases">
        <title>Novel species in genus Arthrobacter.</title>
        <authorList>
            <person name="Liu Y."/>
        </authorList>
    </citation>
    <scope>NUCLEOTIDE SEQUENCE</scope>
    <source>
        <strain evidence="2">Zg-Y786</strain>
    </source>
</reference>
<evidence type="ECO:0000313" key="2">
    <source>
        <dbReference type="EMBL" id="MCC3266536.1"/>
    </source>
</evidence>
<evidence type="ECO:0000313" key="3">
    <source>
        <dbReference type="Proteomes" id="UP001139168"/>
    </source>
</evidence>
<dbReference type="InterPro" id="IPR007569">
    <property type="entry name" value="DUF559"/>
</dbReference>
<dbReference type="EMBL" id="JAJFZQ010000006">
    <property type="protein sequence ID" value="MCC3266536.1"/>
    <property type="molecule type" value="Genomic_DNA"/>
</dbReference>
<dbReference type="RefSeq" id="WP_227891354.1">
    <property type="nucleotide sequence ID" value="NZ_JAJFZQ010000006.1"/>
</dbReference>
<name>A0ABS8GIP6_9MICC</name>
<feature type="domain" description="DUF559" evidence="1">
    <location>
        <begin position="112"/>
        <end position="175"/>
    </location>
</feature>
<dbReference type="Pfam" id="PF04480">
    <property type="entry name" value="DUF559"/>
    <property type="match status" value="1"/>
</dbReference>